<evidence type="ECO:0000259" key="1">
    <source>
        <dbReference type="Pfam" id="PF04230"/>
    </source>
</evidence>
<feature type="domain" description="Polysaccharide pyruvyl transferase" evidence="1">
    <location>
        <begin position="42"/>
        <end position="309"/>
    </location>
</feature>
<dbReference type="EMBL" id="QVLV01000016">
    <property type="protein sequence ID" value="RGE57370.1"/>
    <property type="molecule type" value="Genomic_DNA"/>
</dbReference>
<proteinExistence type="predicted"/>
<dbReference type="Pfam" id="PF04230">
    <property type="entry name" value="PS_pyruv_trans"/>
    <property type="match status" value="1"/>
</dbReference>
<accession>A0A3E3HZT9</accession>
<evidence type="ECO:0000313" key="2">
    <source>
        <dbReference type="EMBL" id="RGE57370.1"/>
    </source>
</evidence>
<dbReference type="PANTHER" id="PTHR36836">
    <property type="entry name" value="COLANIC ACID BIOSYNTHESIS PROTEIN WCAK"/>
    <property type="match status" value="1"/>
</dbReference>
<name>A0A3E3HZT9_9FIRM</name>
<dbReference type="InterPro" id="IPR007345">
    <property type="entry name" value="Polysacch_pyruvyl_Trfase"/>
</dbReference>
<reference evidence="2" key="1">
    <citation type="submission" date="2018-08" db="EMBL/GenBank/DDBJ databases">
        <title>A genome reference for cultivated species of the human gut microbiota.</title>
        <authorList>
            <person name="Zou Y."/>
            <person name="Xue W."/>
            <person name="Luo G."/>
        </authorList>
    </citation>
    <scope>NUCLEOTIDE SEQUENCE [LARGE SCALE GENOMIC DNA]</scope>
    <source>
        <strain evidence="2">TF05-5AC</strain>
    </source>
</reference>
<dbReference type="PANTHER" id="PTHR36836:SF1">
    <property type="entry name" value="COLANIC ACID BIOSYNTHESIS PROTEIN WCAK"/>
    <property type="match status" value="1"/>
</dbReference>
<gene>
    <name evidence="2" type="ORF">DXC51_20020</name>
</gene>
<comment type="caution">
    <text evidence="2">The sequence shown here is derived from an EMBL/GenBank/DDBJ whole genome shotgun (WGS) entry which is preliminary data.</text>
</comment>
<dbReference type="Proteomes" id="UP000260812">
    <property type="component" value="Unassembled WGS sequence"/>
</dbReference>
<keyword evidence="3" id="KW-1185">Reference proteome</keyword>
<evidence type="ECO:0000313" key="3">
    <source>
        <dbReference type="Proteomes" id="UP000260812"/>
    </source>
</evidence>
<keyword evidence="2" id="KW-0808">Transferase</keyword>
<sequence>MHAGSGNHGCEAIANTVCKMLPKPAIIVTNSAAEDERYSLKGLCTLIEEKKIRENFFIHVYYYLKERYLHDPEAALRYRFGEVCGRNLRALNISIGGDNYCYDLLLKDLKLANQMFNSQGAKTVLLGCSIEPELLAEPDIIDDMRRYSSIIARESITWQALQDAGLKDNTYLVPDPAFLLETIKKPLPENFTEGGMVGLNVSPLVVENEAVPGITMENYRALIRHILDTTQMNVALIPHVVWKNNDDRTVLKRLYEDFKETGRIVLIEDCGCEELKGYIARCRFFIGARTHATIAAYSSLVPTLVVGYSVKARGIAKDLFGTWEDYVLPVQSLRQEGELIEGFEWLKNQEQFVKTRLEKVMPAYLERARQMGKILGKLAE</sequence>
<protein>
    <submittedName>
        <fullName evidence="2">Polysaccharide pyruvyl transferase family protein</fullName>
    </submittedName>
</protein>
<organism evidence="2 3">
    <name type="scientific">Eisenbergiella massiliensis</name>
    <dbReference type="NCBI Taxonomy" id="1720294"/>
    <lineage>
        <taxon>Bacteria</taxon>
        <taxon>Bacillati</taxon>
        <taxon>Bacillota</taxon>
        <taxon>Clostridia</taxon>
        <taxon>Lachnospirales</taxon>
        <taxon>Lachnospiraceae</taxon>
        <taxon>Eisenbergiella</taxon>
    </lineage>
</organism>
<dbReference type="GO" id="GO:0016740">
    <property type="term" value="F:transferase activity"/>
    <property type="evidence" value="ECO:0007669"/>
    <property type="project" value="UniProtKB-KW"/>
</dbReference>
<dbReference type="AlphaFoldDB" id="A0A3E3HZT9"/>